<organism evidence="1">
    <name type="scientific">marine sediment metagenome</name>
    <dbReference type="NCBI Taxonomy" id="412755"/>
    <lineage>
        <taxon>unclassified sequences</taxon>
        <taxon>metagenomes</taxon>
        <taxon>ecological metagenomes</taxon>
    </lineage>
</organism>
<accession>X0XZF4</accession>
<gene>
    <name evidence="1" type="ORF">S01H1_82281</name>
</gene>
<dbReference type="EMBL" id="BARS01055765">
    <property type="protein sequence ID" value="GAG48775.1"/>
    <property type="molecule type" value="Genomic_DNA"/>
</dbReference>
<reference evidence="1" key="1">
    <citation type="journal article" date="2014" name="Front. Microbiol.">
        <title>High frequency of phylogenetically diverse reductive dehalogenase-homologous genes in deep subseafloor sedimentary metagenomes.</title>
        <authorList>
            <person name="Kawai M."/>
            <person name="Futagami T."/>
            <person name="Toyoda A."/>
            <person name="Takaki Y."/>
            <person name="Nishi S."/>
            <person name="Hori S."/>
            <person name="Arai W."/>
            <person name="Tsubouchi T."/>
            <person name="Morono Y."/>
            <person name="Uchiyama I."/>
            <person name="Ito T."/>
            <person name="Fujiyama A."/>
            <person name="Inagaki F."/>
            <person name="Takami H."/>
        </authorList>
    </citation>
    <scope>NUCLEOTIDE SEQUENCE</scope>
    <source>
        <strain evidence="1">Expedition CK06-06</strain>
    </source>
</reference>
<name>X0XZF4_9ZZZZ</name>
<comment type="caution">
    <text evidence="1">The sequence shown here is derived from an EMBL/GenBank/DDBJ whole genome shotgun (WGS) entry which is preliminary data.</text>
</comment>
<proteinExistence type="predicted"/>
<dbReference type="AlphaFoldDB" id="X0XZF4"/>
<evidence type="ECO:0000313" key="1">
    <source>
        <dbReference type="EMBL" id="GAG48775.1"/>
    </source>
</evidence>
<feature type="non-terminal residue" evidence="1">
    <location>
        <position position="128"/>
    </location>
</feature>
<sequence>MKTKDKKRIKAILQEMIDNLKLDKDYKTKIMCFGGDEERTCSRQQDETPVCSCVCSCKRASKDTTEYDENGNLIYHENSLGFWEKIEYDKNNNKIYYENSNGFWKKYKYDENNNEIYYENSNGNIWEP</sequence>
<dbReference type="Gene3D" id="2.180.10.10">
    <property type="entry name" value="RHS repeat-associated core"/>
    <property type="match status" value="1"/>
</dbReference>
<protein>
    <submittedName>
        <fullName evidence="1">Uncharacterized protein</fullName>
    </submittedName>
</protein>